<gene>
    <name evidence="1" type="ORF">H7965_07470</name>
</gene>
<reference evidence="1" key="1">
    <citation type="submission" date="2020-08" db="EMBL/GenBank/DDBJ databases">
        <authorList>
            <person name="Hu Y."/>
            <person name="Nguyen S.V."/>
            <person name="Li F."/>
            <person name="Fanning S."/>
        </authorList>
    </citation>
    <scope>NUCLEOTIDE SEQUENCE</scope>
    <source>
        <strain evidence="1">SYSU D8009</strain>
    </source>
</reference>
<organism evidence="1 2">
    <name type="scientific">Siccirubricoccus deserti</name>
    <dbReference type="NCBI Taxonomy" id="2013562"/>
    <lineage>
        <taxon>Bacteria</taxon>
        <taxon>Pseudomonadati</taxon>
        <taxon>Pseudomonadota</taxon>
        <taxon>Alphaproteobacteria</taxon>
        <taxon>Acetobacterales</taxon>
        <taxon>Roseomonadaceae</taxon>
        <taxon>Siccirubricoccus</taxon>
    </lineage>
</organism>
<dbReference type="Proteomes" id="UP000600101">
    <property type="component" value="Unassembled WGS sequence"/>
</dbReference>
<proteinExistence type="predicted"/>
<comment type="caution">
    <text evidence="1">The sequence shown here is derived from an EMBL/GenBank/DDBJ whole genome shotgun (WGS) entry which is preliminary data.</text>
</comment>
<keyword evidence="2" id="KW-1185">Reference proteome</keyword>
<dbReference type="AlphaFoldDB" id="A0A9X0QWB8"/>
<evidence type="ECO:0000313" key="1">
    <source>
        <dbReference type="EMBL" id="MBC4015164.1"/>
    </source>
</evidence>
<protein>
    <submittedName>
        <fullName evidence="1">Uncharacterized protein</fullName>
    </submittedName>
</protein>
<name>A0A9X0QWB8_9PROT</name>
<sequence>MSDGAGDPVVQAAMRLEMAVERLAEALSLALVRPPGSAQGSEDSVPRAEVAALAERLDATIGRLRGVLHDELRGEAAGEEE</sequence>
<dbReference type="EMBL" id="JACOMF010000006">
    <property type="protein sequence ID" value="MBC4015164.1"/>
    <property type="molecule type" value="Genomic_DNA"/>
</dbReference>
<accession>A0A9X0QWB8</accession>
<evidence type="ECO:0000313" key="2">
    <source>
        <dbReference type="Proteomes" id="UP000600101"/>
    </source>
</evidence>
<dbReference type="RefSeq" id="WP_186769941.1">
    <property type="nucleotide sequence ID" value="NZ_JACOMF010000006.1"/>
</dbReference>